<evidence type="ECO:0000313" key="2">
    <source>
        <dbReference type="EMBL" id="MEN2793437.1"/>
    </source>
</evidence>
<organism evidence="2 3">
    <name type="scientific">Sphingomonas oligophenolica</name>
    <dbReference type="NCBI Taxonomy" id="301154"/>
    <lineage>
        <taxon>Bacteria</taxon>
        <taxon>Pseudomonadati</taxon>
        <taxon>Pseudomonadota</taxon>
        <taxon>Alphaproteobacteria</taxon>
        <taxon>Sphingomonadales</taxon>
        <taxon>Sphingomonadaceae</taxon>
        <taxon>Sphingomonas</taxon>
    </lineage>
</organism>
<name>A0ABU9YC98_9SPHN</name>
<sequence>MSDISQQSLVPVAQYLRMSKEHQRYSIRNQARAISAYAGQHGFNIVKTYTDPGESGLTLRERPGLQALLADVIKPSRPFERILVLDVSRWGRFQNLDQSGHYEFICFEAGVPVIYCAEQFENDGTPVMALLKQIKRLQAAEYSRELSSKVLYAQLLQAKIGHKLGGPRRFGFVRVLVDEHDQPIQKLERGQTKALNNQRVVYAIGPDEEVKVIRDIFTWYTRDRMSIRQIVKRLTDLGIPAGDRAAWSESLVRRILSDELVLGIYVFNRTTQRLKTKPRKNPPEALVKTKVMDPIISRVQFESAARRLRIRRHDVPPEENLAAVSRLLRTKGYLTGKLIDQCLYTPSSSVLLRQFGSIHRVYELLGYNPEGWWRPRRGATPATRDELLIRLRELHERVGYVNEQVINSDPTVPSVSIFQHHFGKLTEAYRLAGIPCGRTELQRLGHERLKAQRRGEPPRKITTPRWPELASRFSDEDLLECLRRLHKQHGFVTAQIIREDDYAPTPMLFAARFGSLLKAYACAGLENRRFNIWSRAGKAKAAERRAKKLELDRGQMGGVAFEPGRLEH</sequence>
<proteinExistence type="predicted"/>
<dbReference type="SMART" id="SM00857">
    <property type="entry name" value="Resolvase"/>
    <property type="match status" value="1"/>
</dbReference>
<dbReference type="RefSeq" id="WP_343887552.1">
    <property type="nucleotide sequence ID" value="NZ_BAAAEH010000004.1"/>
</dbReference>
<dbReference type="InterPro" id="IPR036162">
    <property type="entry name" value="Resolvase-like_N_sf"/>
</dbReference>
<dbReference type="Pfam" id="PF00239">
    <property type="entry name" value="Resolvase"/>
    <property type="match status" value="1"/>
</dbReference>
<protein>
    <submittedName>
        <fullName evidence="2">Recombinase family protein</fullName>
    </submittedName>
</protein>
<reference evidence="2 3" key="1">
    <citation type="submission" date="2024-05" db="EMBL/GenBank/DDBJ databases">
        <authorList>
            <person name="Liu Q."/>
            <person name="Xin Y.-H."/>
        </authorList>
    </citation>
    <scope>NUCLEOTIDE SEQUENCE [LARGE SCALE GENOMIC DNA]</scope>
    <source>
        <strain evidence="2 3">CGMCC 1.10181</strain>
    </source>
</reference>
<dbReference type="InterPro" id="IPR038109">
    <property type="entry name" value="DNA_bind_recomb_sf"/>
</dbReference>
<dbReference type="Pfam" id="PF07508">
    <property type="entry name" value="Recombinase"/>
    <property type="match status" value="1"/>
</dbReference>
<dbReference type="InterPro" id="IPR006119">
    <property type="entry name" value="Resolv_N"/>
</dbReference>
<dbReference type="InterPro" id="IPR050639">
    <property type="entry name" value="SSR_resolvase"/>
</dbReference>
<accession>A0ABU9YC98</accession>
<dbReference type="SUPFAM" id="SSF53041">
    <property type="entry name" value="Resolvase-like"/>
    <property type="match status" value="1"/>
</dbReference>
<dbReference type="Gene3D" id="3.90.1750.20">
    <property type="entry name" value="Putative Large Serine Recombinase, Chain B, Domain 2"/>
    <property type="match status" value="1"/>
</dbReference>
<evidence type="ECO:0000259" key="1">
    <source>
        <dbReference type="SMART" id="SM00857"/>
    </source>
</evidence>
<dbReference type="Gene3D" id="3.40.50.1390">
    <property type="entry name" value="Resolvase, N-terminal catalytic domain"/>
    <property type="match status" value="1"/>
</dbReference>
<dbReference type="PANTHER" id="PTHR30461">
    <property type="entry name" value="DNA-INVERTASE FROM LAMBDOID PROPHAGE"/>
    <property type="match status" value="1"/>
</dbReference>
<evidence type="ECO:0000313" key="3">
    <source>
        <dbReference type="Proteomes" id="UP001419910"/>
    </source>
</evidence>
<dbReference type="EMBL" id="JBDIME010000048">
    <property type="protein sequence ID" value="MEN2793437.1"/>
    <property type="molecule type" value="Genomic_DNA"/>
</dbReference>
<keyword evidence="3" id="KW-1185">Reference proteome</keyword>
<dbReference type="Proteomes" id="UP001419910">
    <property type="component" value="Unassembled WGS sequence"/>
</dbReference>
<dbReference type="CDD" id="cd00338">
    <property type="entry name" value="Ser_Recombinase"/>
    <property type="match status" value="1"/>
</dbReference>
<dbReference type="InterPro" id="IPR011109">
    <property type="entry name" value="DNA_bind_recombinase_dom"/>
</dbReference>
<comment type="caution">
    <text evidence="2">The sequence shown here is derived from an EMBL/GenBank/DDBJ whole genome shotgun (WGS) entry which is preliminary data.</text>
</comment>
<dbReference type="PANTHER" id="PTHR30461:SF23">
    <property type="entry name" value="DNA RECOMBINASE-RELATED"/>
    <property type="match status" value="1"/>
</dbReference>
<feature type="domain" description="Resolvase/invertase-type recombinase catalytic" evidence="1">
    <location>
        <begin position="12"/>
        <end position="163"/>
    </location>
</feature>
<gene>
    <name evidence="2" type="ORF">ABC974_27710</name>
</gene>